<dbReference type="Pfam" id="PF03544">
    <property type="entry name" value="TonB_C"/>
    <property type="match status" value="1"/>
</dbReference>
<dbReference type="GO" id="GO:0055085">
    <property type="term" value="P:transmembrane transport"/>
    <property type="evidence" value="ECO:0007669"/>
    <property type="project" value="InterPro"/>
</dbReference>
<dbReference type="OrthoDB" id="5294107at2"/>
<dbReference type="RefSeq" id="WP_153418129.1">
    <property type="nucleotide sequence ID" value="NZ_WFLM01000001.1"/>
</dbReference>
<evidence type="ECO:0000256" key="6">
    <source>
        <dbReference type="SAM" id="Phobius"/>
    </source>
</evidence>
<comment type="caution">
    <text evidence="8">The sequence shown here is derived from an EMBL/GenBank/DDBJ whole genome shotgun (WGS) entry which is preliminary data.</text>
</comment>
<dbReference type="InterPro" id="IPR037682">
    <property type="entry name" value="TonB_C"/>
</dbReference>
<comment type="subcellular location">
    <subcellularLocation>
        <location evidence="1">Membrane</location>
        <topology evidence="1">Single-pass membrane protein</topology>
    </subcellularLocation>
</comment>
<evidence type="ECO:0000256" key="1">
    <source>
        <dbReference type="ARBA" id="ARBA00004167"/>
    </source>
</evidence>
<reference evidence="8 9" key="1">
    <citation type="submission" date="2019-10" db="EMBL/GenBank/DDBJ databases">
        <title>New species of Slilvanegrellaceae.</title>
        <authorList>
            <person name="Pitt A."/>
            <person name="Hahn M.W."/>
        </authorList>
    </citation>
    <scope>NUCLEOTIDE SEQUENCE [LARGE SCALE GENOMIC DNA]</scope>
    <source>
        <strain evidence="8 9">SP-Ram-0.45-NSY-1</strain>
    </source>
</reference>
<dbReference type="SUPFAM" id="SSF74653">
    <property type="entry name" value="TolA/TonB C-terminal domain"/>
    <property type="match status" value="1"/>
</dbReference>
<feature type="compositionally biased region" description="Polar residues" evidence="5">
    <location>
        <begin position="101"/>
        <end position="129"/>
    </location>
</feature>
<feature type="compositionally biased region" description="Basic and acidic residues" evidence="5">
    <location>
        <begin position="71"/>
        <end position="82"/>
    </location>
</feature>
<keyword evidence="2 6" id="KW-0812">Transmembrane</keyword>
<keyword evidence="3 6" id="KW-1133">Transmembrane helix</keyword>
<feature type="region of interest" description="Disordered" evidence="5">
    <location>
        <begin position="62"/>
        <end position="129"/>
    </location>
</feature>
<gene>
    <name evidence="8" type="ORF">GCL60_01450</name>
</gene>
<dbReference type="AlphaFoldDB" id="A0A6N6VX21"/>
<feature type="domain" description="TonB C-terminal" evidence="7">
    <location>
        <begin position="157"/>
        <end position="216"/>
    </location>
</feature>
<dbReference type="Gene3D" id="3.30.1150.10">
    <property type="match status" value="1"/>
</dbReference>
<evidence type="ECO:0000256" key="3">
    <source>
        <dbReference type="ARBA" id="ARBA00022989"/>
    </source>
</evidence>
<dbReference type="GO" id="GO:0016020">
    <property type="term" value="C:membrane"/>
    <property type="evidence" value="ECO:0007669"/>
    <property type="project" value="UniProtKB-SubCell"/>
</dbReference>
<feature type="transmembrane region" description="Helical" evidence="6">
    <location>
        <begin position="20"/>
        <end position="37"/>
    </location>
</feature>
<sequence length="220" mass="24386">MEYFLYINSKDKEENYLTRVGYSILFHVFLVFAIVLIRQNPVEFIKISVSTNTIQLAAKNAKSNKQTIQKPQEKQIPKEELIKSATMPKQNIQKEIPADTSIPSSQAKSVDNPTPEGQSSNPSKEFYSAESTVDKTAQCTLPEINLSEDATNAGVTSGSVIIEIQINSQGKVTEAKLIKGTGYKIDEIALQAAKLLNCKAAKREQENVGVIKRINWIITP</sequence>
<protein>
    <submittedName>
        <fullName evidence="8">TonB family protein</fullName>
    </submittedName>
</protein>
<evidence type="ECO:0000256" key="5">
    <source>
        <dbReference type="SAM" id="MobiDB-lite"/>
    </source>
</evidence>
<evidence type="ECO:0000256" key="4">
    <source>
        <dbReference type="ARBA" id="ARBA00023136"/>
    </source>
</evidence>
<dbReference type="Proteomes" id="UP000437748">
    <property type="component" value="Unassembled WGS sequence"/>
</dbReference>
<evidence type="ECO:0000256" key="2">
    <source>
        <dbReference type="ARBA" id="ARBA00022692"/>
    </source>
</evidence>
<dbReference type="InterPro" id="IPR006260">
    <property type="entry name" value="TonB/TolA_C"/>
</dbReference>
<name>A0A6N6VX21_9BACT</name>
<keyword evidence="9" id="KW-1185">Reference proteome</keyword>
<evidence type="ECO:0000259" key="7">
    <source>
        <dbReference type="Pfam" id="PF03544"/>
    </source>
</evidence>
<dbReference type="NCBIfam" id="TIGR01352">
    <property type="entry name" value="tonB_Cterm"/>
    <property type="match status" value="1"/>
</dbReference>
<accession>A0A6N6VX21</accession>
<evidence type="ECO:0000313" key="9">
    <source>
        <dbReference type="Proteomes" id="UP000437748"/>
    </source>
</evidence>
<proteinExistence type="predicted"/>
<keyword evidence="4 6" id="KW-0472">Membrane</keyword>
<dbReference type="EMBL" id="WFLM01000001">
    <property type="protein sequence ID" value="KAB8040614.1"/>
    <property type="molecule type" value="Genomic_DNA"/>
</dbReference>
<organism evidence="8 9">
    <name type="scientific">Silvanigrella paludirubra</name>
    <dbReference type="NCBI Taxonomy" id="2499159"/>
    <lineage>
        <taxon>Bacteria</taxon>
        <taxon>Pseudomonadati</taxon>
        <taxon>Bdellovibrionota</taxon>
        <taxon>Oligoflexia</taxon>
        <taxon>Silvanigrellales</taxon>
        <taxon>Silvanigrellaceae</taxon>
        <taxon>Silvanigrella</taxon>
    </lineage>
</organism>
<evidence type="ECO:0000313" key="8">
    <source>
        <dbReference type="EMBL" id="KAB8040614.1"/>
    </source>
</evidence>